<reference evidence="3 4" key="1">
    <citation type="submission" date="2024-04" db="EMBL/GenBank/DDBJ databases">
        <title>Complete genome sequence of Nguyenibacter vanlangesis HBCM-1154, a strain capable of nitrogen fixation, IAA production, and phosphorus solubilization isolated from sugarcane soil.</title>
        <authorList>
            <person name="MY HANH P."/>
        </authorList>
    </citation>
    <scope>NUCLEOTIDE SEQUENCE [LARGE SCALE GENOMIC DNA]</scope>
    <source>
        <strain evidence="3 4">HBCM 1154</strain>
    </source>
</reference>
<dbReference type="Proteomes" id="UP001449795">
    <property type="component" value="Chromosome"/>
</dbReference>
<organism evidence="3 4">
    <name type="scientific">Nguyenibacter vanlangensis</name>
    <dbReference type="NCBI Taxonomy" id="1216886"/>
    <lineage>
        <taxon>Bacteria</taxon>
        <taxon>Pseudomonadati</taxon>
        <taxon>Pseudomonadota</taxon>
        <taxon>Alphaproteobacteria</taxon>
        <taxon>Acetobacterales</taxon>
        <taxon>Acetobacteraceae</taxon>
        <taxon>Nguyenibacter</taxon>
    </lineage>
</organism>
<evidence type="ECO:0000313" key="4">
    <source>
        <dbReference type="Proteomes" id="UP001449795"/>
    </source>
</evidence>
<dbReference type="RefSeq" id="WP_342629151.1">
    <property type="nucleotide sequence ID" value="NZ_CP152276.1"/>
</dbReference>
<feature type="region of interest" description="Disordered" evidence="1">
    <location>
        <begin position="27"/>
        <end position="47"/>
    </location>
</feature>
<feature type="signal peptide" evidence="2">
    <location>
        <begin position="1"/>
        <end position="22"/>
    </location>
</feature>
<keyword evidence="2" id="KW-0732">Signal</keyword>
<evidence type="ECO:0000313" key="3">
    <source>
        <dbReference type="EMBL" id="XAE43790.1"/>
    </source>
</evidence>
<feature type="chain" id="PRO_5047078848" evidence="2">
    <location>
        <begin position="23"/>
        <end position="178"/>
    </location>
</feature>
<protein>
    <submittedName>
        <fullName evidence="3">Uncharacterized protein</fullName>
    </submittedName>
</protein>
<feature type="compositionally biased region" description="Low complexity" evidence="1">
    <location>
        <begin position="27"/>
        <end position="37"/>
    </location>
</feature>
<accession>A0ABZ3D7Q5</accession>
<evidence type="ECO:0000256" key="2">
    <source>
        <dbReference type="SAM" id="SignalP"/>
    </source>
</evidence>
<proteinExistence type="predicted"/>
<evidence type="ECO:0000256" key="1">
    <source>
        <dbReference type="SAM" id="MobiDB-lite"/>
    </source>
</evidence>
<name>A0ABZ3D7Q5_9PROT</name>
<keyword evidence="4" id="KW-1185">Reference proteome</keyword>
<gene>
    <name evidence="3" type="ORF">AAC691_04950</name>
</gene>
<sequence>MNRHVPFLAAALAAAIPAAAMAQMGGQQMGGQQTAPQQMPPQPTAAQQAAFQRDMQAAARYPLPADFLPRMTDTIRAIQAAGINPPNAPNLSLDETIARTAAIPGLQPILSAHGFTPRDFVLGITAFGLTQALIQQPPPPEAHAPTPNPANVALIRNNPQQAQALMQAMGGPGQQGGQ</sequence>
<dbReference type="EMBL" id="CP152276">
    <property type="protein sequence ID" value="XAE43790.1"/>
    <property type="molecule type" value="Genomic_DNA"/>
</dbReference>